<dbReference type="GeneID" id="24425546"/>
<dbReference type="SUPFAM" id="SSF48371">
    <property type="entry name" value="ARM repeat"/>
    <property type="match status" value="1"/>
</dbReference>
<dbReference type="GO" id="GO:0006897">
    <property type="term" value="P:endocytosis"/>
    <property type="evidence" value="ECO:0007669"/>
    <property type="project" value="TreeGrafter"/>
</dbReference>
<dbReference type="PANTHER" id="PTHR10048">
    <property type="entry name" value="PHOSPHATIDYLINOSITOL KINASE"/>
    <property type="match status" value="1"/>
</dbReference>
<dbReference type="InterPro" id="IPR016024">
    <property type="entry name" value="ARM-type_fold"/>
</dbReference>
<feature type="domain" description="PIK helical" evidence="4">
    <location>
        <begin position="292"/>
        <end position="469"/>
    </location>
</feature>
<dbReference type="Proteomes" id="UP000002899">
    <property type="component" value="Chromosome III"/>
</dbReference>
<proteinExistence type="predicted"/>
<dbReference type="InterPro" id="IPR042236">
    <property type="entry name" value="PI3K_accessory_sf"/>
</dbReference>
<feature type="domain" description="PI3K/PI4K catalytic" evidence="3">
    <location>
        <begin position="534"/>
        <end position="802"/>
    </location>
</feature>
<evidence type="ECO:0000256" key="1">
    <source>
        <dbReference type="ARBA" id="ARBA00022679"/>
    </source>
</evidence>
<dbReference type="InterPro" id="IPR036940">
    <property type="entry name" value="PI3/4_kinase_cat_sf"/>
</dbReference>
<dbReference type="OrthoDB" id="67688at2759"/>
<keyword evidence="1 5" id="KW-0808">Transferase</keyword>
<dbReference type="EC" id="2.7.1.137" evidence="5"/>
<dbReference type="Pfam" id="PF00454">
    <property type="entry name" value="PI3_PI4_kinase"/>
    <property type="match status" value="1"/>
</dbReference>
<dbReference type="VEuPathDB" id="PiroplasmaDB:BMR1_03g04495"/>
<evidence type="ECO:0000256" key="2">
    <source>
        <dbReference type="ARBA" id="ARBA00022777"/>
    </source>
</evidence>
<dbReference type="CDD" id="cd00896">
    <property type="entry name" value="PI3Kc_III"/>
    <property type="match status" value="1"/>
</dbReference>
<sequence>MSSSESNTARRLNISSLVLFKKDSLCLEDFKISAFQHGKRLSILDASSRTYTLSDTVNNHTHAGKDLPKVKFRNLDFLGDSSHLYSVLINSHITYYDPYKPIIIIVSSVNGDTSVPVAFGQYVPVNQNNIFLEYVNENTDTIEAMEEALEANWSCSAPICCCRGHVLCLNHVTNFKKQFGILLKRIESRNVYNRHQLIRMASKLGRFIQFANNRKICQGYHNVFGVLTERSSEYDGEAFFVDEMDTLDRYSLINCPIADLSFKQWNNNSIIRIDMNNNQPLKYLLSIPLHGIKNFDEFFTAVFDVSRRFLQESPFIKSLIFKNVKCLSNYHQALPVFLRAVDWSRESEFALHWLSCWNPPGMAQILDLLGRDFSSLPRKGSLDPSAIIRQYAVSILDKMDSLQPFISPLVLSLKLESHKGPLSTYLLKKCSNDFKLGCKFYWSLLCCKDLDDKILETFMQSCSESLYEAIKLQHAFRDNLLELVYEIKDIWSARDKNRRLNEMKSFDKLSKLILSCSNECPFPLNPDISIQGIVTKKCYVMKSHQYPIHVTCKTETGDKSFIFKHGDDLRQDQLITEMINIFEMISNDTAIDFSLSNYQVLPFSDSDGIVEFISDTTPMSSVLKLPGGIAEYLELMDKSQDQLIKLPVFKNFVNSLAAYSMITYFFNVGDRHLDNLLLHVSGNVMHIDFGYMFGADPKPFVNAHFRICSEIVSFIGGVNSLGFEMFRSACHCMFSILRKHANLIFAILYNYSFAELRNFTSTDCHNYKKKMEDMAKRLMIGEEIDIKAYVDKLIDESINSITPTIMDKVHRLALYLK</sequence>
<dbReference type="Gene3D" id="1.25.40.70">
    <property type="entry name" value="Phosphatidylinositol 3-kinase, accessory domain (PIK)"/>
    <property type="match status" value="1"/>
</dbReference>
<dbReference type="GO" id="GO:0000045">
    <property type="term" value="P:autophagosome assembly"/>
    <property type="evidence" value="ECO:0007669"/>
    <property type="project" value="TreeGrafter"/>
</dbReference>
<dbReference type="Gene3D" id="3.30.1010.10">
    <property type="entry name" value="Phosphatidylinositol 3-kinase Catalytic Subunit, Chain A, domain 4"/>
    <property type="match status" value="1"/>
</dbReference>
<reference evidence="5 6" key="3">
    <citation type="journal article" date="2016" name="Sci. Rep.">
        <title>Genome-wide diversity and gene expression profiling of Babesia microti isolates identify polymorphic genes that mediate host-pathogen interactions.</title>
        <authorList>
            <person name="Silva J.C."/>
            <person name="Cornillot E."/>
            <person name="McCracken C."/>
            <person name="Usmani-Brown S."/>
            <person name="Dwivedi A."/>
            <person name="Ifeonu O.O."/>
            <person name="Crabtree J."/>
            <person name="Gotia H.T."/>
            <person name="Virji A.Z."/>
            <person name="Reynes C."/>
            <person name="Colinge J."/>
            <person name="Kumar V."/>
            <person name="Lawres L."/>
            <person name="Pazzi J.E."/>
            <person name="Pablo J.V."/>
            <person name="Hung C."/>
            <person name="Brancato J."/>
            <person name="Kumari P."/>
            <person name="Orvis J."/>
            <person name="Tretina K."/>
            <person name="Chibucos M."/>
            <person name="Ott S."/>
            <person name="Sadzewicz L."/>
            <person name="Sengamalay N."/>
            <person name="Shetty A.C."/>
            <person name="Su Q."/>
            <person name="Tallon L."/>
            <person name="Fraser C.M."/>
            <person name="Frutos R."/>
            <person name="Molina D.M."/>
            <person name="Krause P.J."/>
            <person name="Ben Mamoun C."/>
        </authorList>
    </citation>
    <scope>NUCLEOTIDE SEQUENCE [LARGE SCALE GENOMIC DNA]</scope>
    <source>
        <strain evidence="5 6">RI</strain>
    </source>
</reference>
<name>A0A0K3ASB2_BABMR</name>
<keyword evidence="6" id="KW-1185">Reference proteome</keyword>
<dbReference type="InterPro" id="IPR057756">
    <property type="entry name" value="PI3-kinase_type3/VPS34_cat"/>
</dbReference>
<organism evidence="5 6">
    <name type="scientific">Babesia microti (strain RI)</name>
    <dbReference type="NCBI Taxonomy" id="1133968"/>
    <lineage>
        <taxon>Eukaryota</taxon>
        <taxon>Sar</taxon>
        <taxon>Alveolata</taxon>
        <taxon>Apicomplexa</taxon>
        <taxon>Aconoidasida</taxon>
        <taxon>Piroplasmida</taxon>
        <taxon>Babesiidae</taxon>
        <taxon>Babesia</taxon>
    </lineage>
</organism>
<dbReference type="SUPFAM" id="SSF56112">
    <property type="entry name" value="Protein kinase-like (PK-like)"/>
    <property type="match status" value="1"/>
</dbReference>
<dbReference type="InterPro" id="IPR001263">
    <property type="entry name" value="PI3K_accessory_dom"/>
</dbReference>
<dbReference type="SMART" id="SM00146">
    <property type="entry name" value="PI3Kc"/>
    <property type="match status" value="1"/>
</dbReference>
<dbReference type="GO" id="GO:0016303">
    <property type="term" value="F:1-phosphatidylinositol-3-kinase activity"/>
    <property type="evidence" value="ECO:0007669"/>
    <property type="project" value="UniProtKB-EC"/>
</dbReference>
<dbReference type="GO" id="GO:0005768">
    <property type="term" value="C:endosome"/>
    <property type="evidence" value="ECO:0007669"/>
    <property type="project" value="TreeGrafter"/>
</dbReference>
<dbReference type="InterPro" id="IPR015433">
    <property type="entry name" value="PI3/4_kinase"/>
</dbReference>
<evidence type="ECO:0000313" key="5">
    <source>
        <dbReference type="EMBL" id="CTQ41498.1"/>
    </source>
</evidence>
<reference evidence="5 6" key="1">
    <citation type="journal article" date="2012" name="Nucleic Acids Res.">
        <title>Sequencing of the smallest Apicomplexan genome from the human pathogen Babesia microti.</title>
        <authorList>
            <person name="Cornillot E."/>
            <person name="Hadj-Kaddour K."/>
            <person name="Dassouli A."/>
            <person name="Noel B."/>
            <person name="Ranwez V."/>
            <person name="Vacherie B."/>
            <person name="Augagneur Y."/>
            <person name="Bres V."/>
            <person name="Duclos A."/>
            <person name="Randazzo S."/>
            <person name="Carcy B."/>
            <person name="Debierre-Grockiego F."/>
            <person name="Delbecq S."/>
            <person name="Moubri-Menage K."/>
            <person name="Shams-Eldin H."/>
            <person name="Usmani-Brown S."/>
            <person name="Bringaud F."/>
            <person name="Wincker P."/>
            <person name="Vivares C.P."/>
            <person name="Schwarz R.T."/>
            <person name="Schetters T.P."/>
            <person name="Krause P.J."/>
            <person name="Gorenflot A."/>
            <person name="Berry V."/>
            <person name="Barbe V."/>
            <person name="Ben Mamoun C."/>
        </authorList>
    </citation>
    <scope>NUCLEOTIDE SEQUENCE [LARGE SCALE GENOMIC DNA]</scope>
    <source>
        <strain evidence="5 6">RI</strain>
    </source>
</reference>
<evidence type="ECO:0000259" key="4">
    <source>
        <dbReference type="PROSITE" id="PS51545"/>
    </source>
</evidence>
<dbReference type="KEGG" id="bmic:BMR1_03g04495"/>
<dbReference type="PANTHER" id="PTHR10048:SF7">
    <property type="entry name" value="PHOSPHATIDYLINOSITOL 3-KINASE CATALYTIC SUBUNIT TYPE 3"/>
    <property type="match status" value="1"/>
</dbReference>
<evidence type="ECO:0000313" key="6">
    <source>
        <dbReference type="Proteomes" id="UP000002899"/>
    </source>
</evidence>
<reference evidence="5 6" key="2">
    <citation type="journal article" date="2013" name="PLoS ONE">
        <title>Whole genome mapping and re-organization of the nuclear and mitochondrial genomes of Babesia microti isolates.</title>
        <authorList>
            <person name="Cornillot E."/>
            <person name="Dassouli A."/>
            <person name="Garg A."/>
            <person name="Pachikara N."/>
            <person name="Randazzo S."/>
            <person name="Depoix D."/>
            <person name="Carcy B."/>
            <person name="Delbecq S."/>
            <person name="Frutos R."/>
            <person name="Silva J.C."/>
            <person name="Sutton R."/>
            <person name="Krause P.J."/>
            <person name="Mamoun C.B."/>
        </authorList>
    </citation>
    <scope>NUCLEOTIDE SEQUENCE [LARGE SCALE GENOMIC DNA]</scope>
    <source>
        <strain evidence="5 6">RI</strain>
    </source>
</reference>
<dbReference type="GO" id="GO:0005777">
    <property type="term" value="C:peroxisome"/>
    <property type="evidence" value="ECO:0007669"/>
    <property type="project" value="TreeGrafter"/>
</dbReference>
<accession>A0A0K3ASB2</accession>
<dbReference type="SMART" id="SM00145">
    <property type="entry name" value="PI3Ka"/>
    <property type="match status" value="1"/>
</dbReference>
<evidence type="ECO:0000259" key="3">
    <source>
        <dbReference type="PROSITE" id="PS50290"/>
    </source>
</evidence>
<dbReference type="AlphaFoldDB" id="A0A0K3ASB2"/>
<dbReference type="RefSeq" id="XP_012649509.1">
    <property type="nucleotide sequence ID" value="XM_012794055.1"/>
</dbReference>
<dbReference type="GO" id="GO:0000407">
    <property type="term" value="C:phagophore assembly site"/>
    <property type="evidence" value="ECO:0007669"/>
    <property type="project" value="TreeGrafter"/>
</dbReference>
<dbReference type="EMBL" id="LN871598">
    <property type="protein sequence ID" value="CTQ41498.1"/>
    <property type="molecule type" value="Genomic_DNA"/>
</dbReference>
<dbReference type="PROSITE" id="PS50290">
    <property type="entry name" value="PI3_4_KINASE_3"/>
    <property type="match status" value="1"/>
</dbReference>
<dbReference type="GO" id="GO:0034272">
    <property type="term" value="C:phosphatidylinositol 3-kinase complex, class III, type II"/>
    <property type="evidence" value="ECO:0007669"/>
    <property type="project" value="TreeGrafter"/>
</dbReference>
<keyword evidence="2" id="KW-0418">Kinase</keyword>
<dbReference type="Gene3D" id="1.10.1070.11">
    <property type="entry name" value="Phosphatidylinositol 3-/4-kinase, catalytic domain"/>
    <property type="match status" value="1"/>
</dbReference>
<dbReference type="PROSITE" id="PS51545">
    <property type="entry name" value="PIK_HELICAL"/>
    <property type="match status" value="1"/>
</dbReference>
<dbReference type="GO" id="GO:0034271">
    <property type="term" value="C:phosphatidylinositol 3-kinase complex, class III, type I"/>
    <property type="evidence" value="ECO:0007669"/>
    <property type="project" value="TreeGrafter"/>
</dbReference>
<dbReference type="InterPro" id="IPR000403">
    <property type="entry name" value="PI3/4_kinase_cat_dom"/>
</dbReference>
<protein>
    <submittedName>
        <fullName evidence="5">Phosphatidylinositol 3-kinase</fullName>
        <ecNumber evidence="5">2.7.1.137</ecNumber>
    </submittedName>
</protein>
<dbReference type="Pfam" id="PF00613">
    <property type="entry name" value="PI3Ka"/>
    <property type="match status" value="1"/>
</dbReference>
<dbReference type="InterPro" id="IPR011009">
    <property type="entry name" value="Kinase-like_dom_sf"/>
</dbReference>
<dbReference type="GO" id="GO:0048015">
    <property type="term" value="P:phosphatidylinositol-mediated signaling"/>
    <property type="evidence" value="ECO:0007669"/>
    <property type="project" value="TreeGrafter"/>
</dbReference>
<gene>
    <name evidence="5" type="ORF">BMR1_03g04495</name>
</gene>